<name>A0A6A3FRU4_9STRA</name>
<gene>
    <name evidence="1" type="ORF">PF009_g3284</name>
</gene>
<dbReference type="EMBL" id="QXGF01000091">
    <property type="protein sequence ID" value="KAE8947101.1"/>
    <property type="molecule type" value="Genomic_DNA"/>
</dbReference>
<organism evidence="1 2">
    <name type="scientific">Phytophthora fragariae</name>
    <dbReference type="NCBI Taxonomy" id="53985"/>
    <lineage>
        <taxon>Eukaryota</taxon>
        <taxon>Sar</taxon>
        <taxon>Stramenopiles</taxon>
        <taxon>Oomycota</taxon>
        <taxon>Peronosporomycetes</taxon>
        <taxon>Peronosporales</taxon>
        <taxon>Peronosporaceae</taxon>
        <taxon>Phytophthora</taxon>
    </lineage>
</organism>
<evidence type="ECO:0000313" key="2">
    <source>
        <dbReference type="Proteomes" id="UP000429523"/>
    </source>
</evidence>
<comment type="caution">
    <text evidence="1">The sequence shown here is derived from an EMBL/GenBank/DDBJ whole genome shotgun (WGS) entry which is preliminary data.</text>
</comment>
<evidence type="ECO:0000313" key="1">
    <source>
        <dbReference type="EMBL" id="KAE8947101.1"/>
    </source>
</evidence>
<sequence>MDPTLFINNFGKNFGPAEGEVHVLVVVPEGAVGSASETSKFDKLVEKVDKMNDKLDKTMLGKRKVRHSSASSSLLDNLHVRLRASRAVPFEPEKHVEPFMWGCIVDERGQKIKLTEEQQRERYREYVKVNIGDTLAKNKLCVYGVDKGEDMIILSDQVLENRLELEMLPDVRLIIEVKQKVERRSISQAVSELIALDIMAAEPVMALLTDLQKHWQFFWVADPTNNRGTIESVTICDPSKAFAVIKTLLASADAGAVVSLPCFQEPIKRRKISGVLASIGEGGGTGIRESIERYYDIASMLGPDWEMARAVAGQITRSIPTFSPIS</sequence>
<protein>
    <submittedName>
        <fullName evidence="1">Uncharacterized protein</fullName>
    </submittedName>
</protein>
<dbReference type="AlphaFoldDB" id="A0A6A3FRU4"/>
<accession>A0A6A3FRU4</accession>
<dbReference type="Proteomes" id="UP000429523">
    <property type="component" value="Unassembled WGS sequence"/>
</dbReference>
<reference evidence="1 2" key="1">
    <citation type="submission" date="2018-08" db="EMBL/GenBank/DDBJ databases">
        <title>Genomic investigation of the strawberry pathogen Phytophthora fragariae indicates pathogenicity is determined by transcriptional variation in three key races.</title>
        <authorList>
            <person name="Adams T.M."/>
            <person name="Armitage A.D."/>
            <person name="Sobczyk M.K."/>
            <person name="Bates H.J."/>
            <person name="Dunwell J.M."/>
            <person name="Nellist C.F."/>
            <person name="Harrison R.J."/>
        </authorList>
    </citation>
    <scope>NUCLEOTIDE SEQUENCE [LARGE SCALE GENOMIC DNA]</scope>
    <source>
        <strain evidence="1 2">NOV-9</strain>
    </source>
</reference>
<proteinExistence type="predicted"/>